<organism evidence="3 4">
    <name type="scientific">Exiguobacterium mexicanum</name>
    <dbReference type="NCBI Taxonomy" id="340146"/>
    <lineage>
        <taxon>Bacteria</taxon>
        <taxon>Bacillati</taxon>
        <taxon>Bacillota</taxon>
        <taxon>Bacilli</taxon>
        <taxon>Bacillales</taxon>
        <taxon>Bacillales Family XII. Incertae Sedis</taxon>
        <taxon>Exiguobacterium</taxon>
    </lineage>
</organism>
<keyword evidence="1" id="KW-0472">Membrane</keyword>
<keyword evidence="1" id="KW-1133">Transmembrane helix</keyword>
<accession>A0ABT7MSF9</accession>
<keyword evidence="4" id="KW-1185">Reference proteome</keyword>
<reference evidence="3 4" key="1">
    <citation type="submission" date="2023-06" db="EMBL/GenBank/DDBJ databases">
        <title>Influencing factors and mechanism of Cr(VI) reduction by facultative anaerobic Exiguobacterium sp. PY14.</title>
        <authorList>
            <person name="Zou L."/>
        </authorList>
    </citation>
    <scope>NUCLEOTIDE SEQUENCE [LARGE SCALE GENOMIC DNA]</scope>
    <source>
        <strain evidence="3 4">PY14</strain>
    </source>
</reference>
<feature type="domain" description="YcxB-like C-terminal" evidence="2">
    <location>
        <begin position="131"/>
        <end position="169"/>
    </location>
</feature>
<feature type="transmembrane region" description="Helical" evidence="1">
    <location>
        <begin position="69"/>
        <end position="89"/>
    </location>
</feature>
<feature type="transmembrane region" description="Helical" evidence="1">
    <location>
        <begin position="30"/>
        <end position="57"/>
    </location>
</feature>
<evidence type="ECO:0000256" key="1">
    <source>
        <dbReference type="SAM" id="Phobius"/>
    </source>
</evidence>
<proteinExistence type="predicted"/>
<comment type="caution">
    <text evidence="3">The sequence shown here is derived from an EMBL/GenBank/DDBJ whole genome shotgun (WGS) entry which is preliminary data.</text>
</comment>
<dbReference type="RefSeq" id="WP_286038520.1">
    <property type="nucleotide sequence ID" value="NZ_CP183078.1"/>
</dbReference>
<dbReference type="Proteomes" id="UP001230807">
    <property type="component" value="Unassembled WGS sequence"/>
</dbReference>
<sequence>MDTKYQLTFEDFMALQKDSLKRTEHHKARYNITTIALAMMVFLFGFIVLHIILPMSLYFYSLYLNSENIFKLILVCLAIIPVILLRPFIGKYYDFVTLRKLKSAYKNDTRWPRDVTLQLHETGVHVSSSFKSGIKKTDVPWDSIKVVGEDDCHFFLYYETNEAIIVPKSISSLAESENMAFYDLIEQRLNNDFKKNGM</sequence>
<dbReference type="EMBL" id="JASWER010000017">
    <property type="protein sequence ID" value="MDL5378117.1"/>
    <property type="molecule type" value="Genomic_DNA"/>
</dbReference>
<evidence type="ECO:0000313" key="4">
    <source>
        <dbReference type="Proteomes" id="UP001230807"/>
    </source>
</evidence>
<evidence type="ECO:0000313" key="3">
    <source>
        <dbReference type="EMBL" id="MDL5378117.1"/>
    </source>
</evidence>
<name>A0ABT7MSF9_9BACL</name>
<evidence type="ECO:0000259" key="2">
    <source>
        <dbReference type="Pfam" id="PF14317"/>
    </source>
</evidence>
<dbReference type="InterPro" id="IPR025588">
    <property type="entry name" value="YcxB-like_C"/>
</dbReference>
<gene>
    <name evidence="3" type="ORF">QR695_14000</name>
</gene>
<keyword evidence="1" id="KW-0812">Transmembrane</keyword>
<protein>
    <submittedName>
        <fullName evidence="3">YcxB family protein</fullName>
    </submittedName>
</protein>
<dbReference type="Pfam" id="PF14317">
    <property type="entry name" value="YcxB"/>
    <property type="match status" value="1"/>
</dbReference>